<dbReference type="AlphaFoldDB" id="A0A401H6H1"/>
<reference evidence="3 4" key="1">
    <citation type="journal article" date="2018" name="Sci. Rep.">
        <title>Genome sequence of the cauliflower mushroom Sparassis crispa (Hanabiratake) and its association with beneficial usage.</title>
        <authorList>
            <person name="Kiyama R."/>
            <person name="Furutani Y."/>
            <person name="Kawaguchi K."/>
            <person name="Nakanishi T."/>
        </authorList>
    </citation>
    <scope>NUCLEOTIDE SEQUENCE [LARGE SCALE GENOMIC DNA]</scope>
</reference>
<dbReference type="OrthoDB" id="18139at2759"/>
<keyword evidence="2" id="KW-1133">Transmembrane helix</keyword>
<keyword evidence="4" id="KW-1185">Reference proteome</keyword>
<dbReference type="PANTHER" id="PTHR28112">
    <property type="entry name" value="SRP-INDEPENDENT TARGETING PROTEIN 3"/>
    <property type="match status" value="1"/>
</dbReference>
<feature type="compositionally biased region" description="Basic and acidic residues" evidence="1">
    <location>
        <begin position="166"/>
        <end position="184"/>
    </location>
</feature>
<dbReference type="GO" id="GO:0005739">
    <property type="term" value="C:mitochondrion"/>
    <property type="evidence" value="ECO:0007669"/>
    <property type="project" value="TreeGrafter"/>
</dbReference>
<dbReference type="PIRSF" id="PIRSF008756">
    <property type="entry name" value="P_tr_PHO88"/>
    <property type="match status" value="1"/>
</dbReference>
<feature type="transmembrane region" description="Helical" evidence="2">
    <location>
        <begin position="30"/>
        <end position="50"/>
    </location>
</feature>
<feature type="region of interest" description="Disordered" evidence="1">
    <location>
        <begin position="160"/>
        <end position="184"/>
    </location>
</feature>
<keyword evidence="2" id="KW-0812">Transmembrane</keyword>
<dbReference type="GO" id="GO:0045047">
    <property type="term" value="P:protein targeting to ER"/>
    <property type="evidence" value="ECO:0007669"/>
    <property type="project" value="InterPro"/>
</dbReference>
<keyword evidence="2" id="KW-0472">Membrane</keyword>
<comment type="caution">
    <text evidence="3">The sequence shown here is derived from an EMBL/GenBank/DDBJ whole genome shotgun (WGS) entry which is preliminary data.</text>
</comment>
<gene>
    <name evidence="3" type="ORF">SCP_1800360</name>
</gene>
<name>A0A401H6H1_9APHY</name>
<dbReference type="RefSeq" id="XP_027620927.1">
    <property type="nucleotide sequence ID" value="XM_027765126.1"/>
</dbReference>
<proteinExistence type="predicted"/>
<feature type="transmembrane region" description="Helical" evidence="2">
    <location>
        <begin position="95"/>
        <end position="113"/>
    </location>
</feature>
<dbReference type="STRING" id="139825.A0A401H6H1"/>
<evidence type="ECO:0000313" key="3">
    <source>
        <dbReference type="EMBL" id="GBE90014.1"/>
    </source>
</evidence>
<protein>
    <submittedName>
        <fullName evidence="3">SRP-independent targeting protein</fullName>
    </submittedName>
</protein>
<organism evidence="3 4">
    <name type="scientific">Sparassis crispa</name>
    <dbReference type="NCBI Taxonomy" id="139825"/>
    <lineage>
        <taxon>Eukaryota</taxon>
        <taxon>Fungi</taxon>
        <taxon>Dikarya</taxon>
        <taxon>Basidiomycota</taxon>
        <taxon>Agaricomycotina</taxon>
        <taxon>Agaricomycetes</taxon>
        <taxon>Polyporales</taxon>
        <taxon>Sparassidaceae</taxon>
        <taxon>Sparassis</taxon>
    </lineage>
</organism>
<dbReference type="GeneID" id="38786931"/>
<dbReference type="GO" id="GO:0005783">
    <property type="term" value="C:endoplasmic reticulum"/>
    <property type="evidence" value="ECO:0007669"/>
    <property type="project" value="InterPro"/>
</dbReference>
<dbReference type="InterPro" id="IPR012098">
    <property type="entry name" value="SND3_fun"/>
</dbReference>
<dbReference type="Proteomes" id="UP000287166">
    <property type="component" value="Unassembled WGS sequence"/>
</dbReference>
<accession>A0A401H6H1</accession>
<dbReference type="PANTHER" id="PTHR28112:SF1">
    <property type="entry name" value="SRP-INDEPENDENT TARGETING PROTEIN 3"/>
    <property type="match status" value="1"/>
</dbReference>
<dbReference type="InParanoid" id="A0A401H6H1"/>
<evidence type="ECO:0000256" key="2">
    <source>
        <dbReference type="SAM" id="Phobius"/>
    </source>
</evidence>
<sequence>MNAAMSNLVISLGAMQVARKIPFDDPQVLLYARIGYVAAQVIILAVYYYVSMKIKEKNDLTVLKYVEPANPMAKDDNNLVTTTVRDYDLTETSKLVRGVYIGFAMMCFLHLYMKFTQPLFVQALMGMKNLYDAKPVAIYILGKAAEGDLKRPFKAGGMFGAAADPQTDKAAIDEAEKRRGKKEE</sequence>
<dbReference type="EMBL" id="BFAD01000018">
    <property type="protein sequence ID" value="GBE90014.1"/>
    <property type="molecule type" value="Genomic_DNA"/>
</dbReference>
<dbReference type="Pfam" id="PF10032">
    <property type="entry name" value="Pho88"/>
    <property type="match status" value="1"/>
</dbReference>
<evidence type="ECO:0000256" key="1">
    <source>
        <dbReference type="SAM" id="MobiDB-lite"/>
    </source>
</evidence>
<evidence type="ECO:0000313" key="4">
    <source>
        <dbReference type="Proteomes" id="UP000287166"/>
    </source>
</evidence>